<evidence type="ECO:0000256" key="4">
    <source>
        <dbReference type="ARBA" id="ARBA00041057"/>
    </source>
</evidence>
<feature type="binding site" evidence="12">
    <location>
        <position position="293"/>
    </location>
    <ligand>
        <name>Mg(2+)</name>
        <dbReference type="ChEBI" id="CHEBI:18420"/>
        <label>1</label>
    </ligand>
</feature>
<evidence type="ECO:0000256" key="8">
    <source>
        <dbReference type="ARBA" id="ARBA00042850"/>
    </source>
</evidence>
<reference evidence="13" key="1">
    <citation type="submission" date="2010-02" db="EMBL/GenBank/DDBJ databases">
        <title>Sequencing and annotation of the Blastocystis hominis genome.</title>
        <authorList>
            <person name="Wincker P."/>
        </authorList>
    </citation>
    <scope>NUCLEOTIDE SEQUENCE</scope>
    <source>
        <strain evidence="13">Singapore isolate B</strain>
    </source>
</reference>
<keyword evidence="12" id="KW-0460">Magnesium</keyword>
<evidence type="ECO:0000313" key="14">
    <source>
        <dbReference type="Proteomes" id="UP000008312"/>
    </source>
</evidence>
<protein>
    <recommendedName>
        <fullName evidence="4">ADP-ribosylhydrolase ARH3</fullName>
        <ecNumber evidence="2">3.2.1.143</ecNumber>
    </recommendedName>
    <alternativeName>
        <fullName evidence="5">ADP-ribose glycohydrolase ARH3</fullName>
    </alternativeName>
    <alternativeName>
        <fullName evidence="6">ADP-ribosylhydrolase 3</fullName>
    </alternativeName>
    <alternativeName>
        <fullName evidence="9">O-acetyl-ADP-ribose deacetylase ARH3</fullName>
    </alternativeName>
    <alternativeName>
        <fullName evidence="10">Poly(ADP-ribose) glycohydrolase ARH3</fullName>
    </alternativeName>
    <alternativeName>
        <fullName evidence="8">[Protein ADP-ribosylarginine] hydrolase-like protein 2</fullName>
    </alternativeName>
    <alternativeName>
        <fullName evidence="7">[Protein ADP-ribosylserine] hydrolase</fullName>
    </alternativeName>
</protein>
<feature type="binding site" evidence="12">
    <location>
        <position position="52"/>
    </location>
    <ligand>
        <name>Mg(2+)</name>
        <dbReference type="ChEBI" id="CHEBI:18420"/>
        <label>1</label>
    </ligand>
</feature>
<feature type="binding site" evidence="12">
    <location>
        <position position="53"/>
    </location>
    <ligand>
        <name>Mg(2+)</name>
        <dbReference type="ChEBI" id="CHEBI:18420"/>
        <label>1</label>
    </ligand>
</feature>
<dbReference type="Proteomes" id="UP000008312">
    <property type="component" value="Unassembled WGS sequence"/>
</dbReference>
<dbReference type="Pfam" id="PF03747">
    <property type="entry name" value="ADP_ribosyl_GH"/>
    <property type="match status" value="1"/>
</dbReference>
<dbReference type="EC" id="3.2.1.143" evidence="2"/>
<accession>D8LXG2</accession>
<organism evidence="13">
    <name type="scientific">Blastocystis hominis</name>
    <dbReference type="NCBI Taxonomy" id="12968"/>
    <lineage>
        <taxon>Eukaryota</taxon>
        <taxon>Sar</taxon>
        <taxon>Stramenopiles</taxon>
        <taxon>Bigyra</taxon>
        <taxon>Opalozoa</taxon>
        <taxon>Opalinata</taxon>
        <taxon>Blastocystidae</taxon>
        <taxon>Blastocystis</taxon>
    </lineage>
</organism>
<evidence type="ECO:0000256" key="3">
    <source>
        <dbReference type="ARBA" id="ARBA00022801"/>
    </source>
</evidence>
<evidence type="ECO:0000256" key="6">
    <source>
        <dbReference type="ARBA" id="ARBA00042471"/>
    </source>
</evidence>
<evidence type="ECO:0000256" key="10">
    <source>
        <dbReference type="ARBA" id="ARBA00043193"/>
    </source>
</evidence>
<sequence length="338" mass="36756">MLSRAKGCLLAGACGDALGGIIEFMSISNIRAKYGPTGLTHMVLSNGSALITDDTQMSVYTAEGLLNARKKKCDYHDTLVEIHKSYLRWSRSQLHSDQFLKNAPYNIDELKNDELTKNGKNKPLTASRCPGRTCLTALAEGTFFTPDHPANDSKGCGTVMRVAPIAIYAKTLEEAYMLGCDSSALTHGHILGWTSGGALCVLLRLLLDGEPLEKAANSMIEFIETKPECKQLVPYLKRAVETARLKERGCDAFIKLGEGWVAEEALAIGLWSSLLNSTDTRQALLDAVNHSGDSDSTGAIAGYIVGAANGVESIPKEWLEHLELRDLIEEQVNDLLKE</sequence>
<dbReference type="Gene3D" id="1.10.4080.10">
    <property type="entry name" value="ADP-ribosylation/Crystallin J1"/>
    <property type="match status" value="1"/>
</dbReference>
<evidence type="ECO:0000256" key="7">
    <source>
        <dbReference type="ARBA" id="ARBA00042722"/>
    </source>
</evidence>
<dbReference type="InterPro" id="IPR005502">
    <property type="entry name" value="Ribosyl_crysJ1"/>
</dbReference>
<dbReference type="PANTHER" id="PTHR16222">
    <property type="entry name" value="ADP-RIBOSYLGLYCOHYDROLASE"/>
    <property type="match status" value="1"/>
</dbReference>
<dbReference type="InParanoid" id="D8LXG2"/>
<evidence type="ECO:0000256" key="12">
    <source>
        <dbReference type="PIRSR" id="PIRSR605502-1"/>
    </source>
</evidence>
<keyword evidence="14" id="KW-1185">Reference proteome</keyword>
<dbReference type="SUPFAM" id="SSF101478">
    <property type="entry name" value="ADP-ribosylglycohydrolase"/>
    <property type="match status" value="1"/>
</dbReference>
<keyword evidence="12" id="KW-0479">Metal-binding</keyword>
<evidence type="ECO:0000256" key="5">
    <source>
        <dbReference type="ARBA" id="ARBA00042398"/>
    </source>
</evidence>
<feature type="binding site" evidence="12">
    <location>
        <position position="295"/>
    </location>
    <ligand>
        <name>Mg(2+)</name>
        <dbReference type="ChEBI" id="CHEBI:18420"/>
        <label>1</label>
    </ligand>
</feature>
<gene>
    <name evidence="13" type="ORF">GSBLH_T00001190001</name>
</gene>
<dbReference type="InterPro" id="IPR036705">
    <property type="entry name" value="Ribosyl_crysJ1_sf"/>
</dbReference>
<comment type="catalytic activity">
    <reaction evidence="11">
        <text>alpha-NAD(+) + H2O = ADP-D-ribose + nicotinamide + H(+)</text>
        <dbReference type="Rhea" id="RHEA:68792"/>
        <dbReference type="ChEBI" id="CHEBI:15377"/>
        <dbReference type="ChEBI" id="CHEBI:15378"/>
        <dbReference type="ChEBI" id="CHEBI:17154"/>
        <dbReference type="ChEBI" id="CHEBI:57967"/>
        <dbReference type="ChEBI" id="CHEBI:77017"/>
    </reaction>
</comment>
<dbReference type="EMBL" id="FN668639">
    <property type="protein sequence ID" value="CBK20957.2"/>
    <property type="molecule type" value="Genomic_DNA"/>
</dbReference>
<dbReference type="GO" id="GO:0004649">
    <property type="term" value="F:poly(ADP-ribose) glycohydrolase activity"/>
    <property type="evidence" value="ECO:0007669"/>
    <property type="project" value="UniProtKB-EC"/>
</dbReference>
<dbReference type="InterPro" id="IPR050792">
    <property type="entry name" value="ADP-ribosylglycohydrolase"/>
</dbReference>
<evidence type="ECO:0000256" key="11">
    <source>
        <dbReference type="ARBA" id="ARBA00049015"/>
    </source>
</evidence>
<dbReference type="RefSeq" id="XP_012895005.1">
    <property type="nucleotide sequence ID" value="XM_013039551.1"/>
</dbReference>
<evidence type="ECO:0000256" key="2">
    <source>
        <dbReference type="ARBA" id="ARBA00012255"/>
    </source>
</evidence>
<dbReference type="OrthoDB" id="2021138at2759"/>
<feature type="binding site" evidence="12">
    <location>
        <position position="296"/>
    </location>
    <ligand>
        <name>Mg(2+)</name>
        <dbReference type="ChEBI" id="CHEBI:18420"/>
        <label>1</label>
    </ligand>
</feature>
<comment type="cofactor">
    <cofactor evidence="12">
        <name>Mg(2+)</name>
        <dbReference type="ChEBI" id="CHEBI:18420"/>
    </cofactor>
    <text evidence="12">Binds 2 magnesium ions per subunit.</text>
</comment>
<dbReference type="GO" id="GO:0046872">
    <property type="term" value="F:metal ion binding"/>
    <property type="evidence" value="ECO:0007669"/>
    <property type="project" value="UniProtKB-KW"/>
</dbReference>
<evidence type="ECO:0000256" key="9">
    <source>
        <dbReference type="ARBA" id="ARBA00043187"/>
    </source>
</evidence>
<evidence type="ECO:0000256" key="1">
    <source>
        <dbReference type="ARBA" id="ARBA00010702"/>
    </source>
</evidence>
<dbReference type="PANTHER" id="PTHR16222:SF24">
    <property type="entry name" value="ADP-RIBOSYLHYDROLASE ARH3"/>
    <property type="match status" value="1"/>
</dbReference>
<evidence type="ECO:0000313" key="13">
    <source>
        <dbReference type="EMBL" id="CBK20957.2"/>
    </source>
</evidence>
<name>D8LXG2_BLAHO</name>
<dbReference type="GeneID" id="24918465"/>
<feature type="binding site" evidence="12">
    <location>
        <position position="54"/>
    </location>
    <ligand>
        <name>Mg(2+)</name>
        <dbReference type="ChEBI" id="CHEBI:18420"/>
        <label>1</label>
    </ligand>
</feature>
<keyword evidence="3" id="KW-0378">Hydrolase</keyword>
<dbReference type="AlphaFoldDB" id="D8LXG2"/>
<proteinExistence type="inferred from homology"/>
<comment type="similarity">
    <text evidence="1">Belongs to the ADP-ribosylglycohydrolase family.</text>
</comment>